<evidence type="ECO:0000256" key="3">
    <source>
        <dbReference type="ARBA" id="ARBA00022801"/>
    </source>
</evidence>
<comment type="caution">
    <text evidence="6">The sequence shown here is derived from an EMBL/GenBank/DDBJ whole genome shotgun (WGS) entry which is preliminary data.</text>
</comment>
<sequence>MSRKVSKAFKQSGVIPYRVNNGKIEILLITTRDRQNWVIPKGGIANGMSAPDSAAKEAWEEAGVIGQVNFNKLGSYKYRKRGKIYQVQMYLMPVQMVCEEYPEAGKRQRQWLDVSKAIRLVKKPSLQRIILKGFFQTKLRSCALSLLKTNLYLTLLTKYNHCGIILALYPQLGKCNENL</sequence>
<dbReference type="GO" id="GO:0046872">
    <property type="term" value="F:metal ion binding"/>
    <property type="evidence" value="ECO:0007669"/>
    <property type="project" value="UniProtKB-KW"/>
</dbReference>
<accession>A0A8J7HVX7</accession>
<reference evidence="6 7" key="1">
    <citation type="journal article" date="2021" name="Int. J. Syst. Evol. Microbiol.">
        <title>Amazonocrinis nigriterrae gen. nov., sp. nov., Atlanticothrix silvestris gen. nov., sp. nov. and Dendronalium phyllosphericum gen. nov., sp. nov., nostocacean cyanobacteria from Brazilian environments.</title>
        <authorList>
            <person name="Alvarenga D.O."/>
            <person name="Andreote A.P.D."/>
            <person name="Branco L.H.Z."/>
            <person name="Delbaje E."/>
            <person name="Cruz R.B."/>
            <person name="Varani A.M."/>
            <person name="Fiore M.F."/>
        </authorList>
    </citation>
    <scope>NUCLEOTIDE SEQUENCE [LARGE SCALE GENOMIC DNA]</scope>
    <source>
        <strain evidence="6 7">CENA67</strain>
    </source>
</reference>
<dbReference type="PANTHER" id="PTHR12629">
    <property type="entry name" value="DIPHOSPHOINOSITOL POLYPHOSPHATE PHOSPHOHYDROLASE"/>
    <property type="match status" value="1"/>
</dbReference>
<keyword evidence="3 6" id="KW-0378">Hydrolase</keyword>
<dbReference type="CDD" id="cd04666">
    <property type="entry name" value="NUDIX_DIPP2_like_Nudt4"/>
    <property type="match status" value="1"/>
</dbReference>
<dbReference type="PANTHER" id="PTHR12629:SF0">
    <property type="entry name" value="DIPHOSPHOINOSITOL-POLYPHOSPHATE DIPHOSPHATASE"/>
    <property type="match status" value="1"/>
</dbReference>
<dbReference type="GO" id="GO:0005737">
    <property type="term" value="C:cytoplasm"/>
    <property type="evidence" value="ECO:0007669"/>
    <property type="project" value="TreeGrafter"/>
</dbReference>
<dbReference type="InterPro" id="IPR047198">
    <property type="entry name" value="DDP-like_NUDIX"/>
</dbReference>
<dbReference type="SUPFAM" id="SSF55811">
    <property type="entry name" value="Nudix"/>
    <property type="match status" value="1"/>
</dbReference>
<dbReference type="InterPro" id="IPR000086">
    <property type="entry name" value="NUDIX_hydrolase_dom"/>
</dbReference>
<feature type="domain" description="Nudix hydrolase" evidence="5">
    <location>
        <begin position="7"/>
        <end position="134"/>
    </location>
</feature>
<protein>
    <submittedName>
        <fullName evidence="6">NUDIX hydrolase</fullName>
    </submittedName>
</protein>
<evidence type="ECO:0000313" key="7">
    <source>
        <dbReference type="Proteomes" id="UP000632766"/>
    </source>
</evidence>
<evidence type="ECO:0000256" key="1">
    <source>
        <dbReference type="ARBA" id="ARBA00001946"/>
    </source>
</evidence>
<comment type="cofactor">
    <cofactor evidence="1">
        <name>Mg(2+)</name>
        <dbReference type="ChEBI" id="CHEBI:18420"/>
    </cofactor>
</comment>
<dbReference type="RefSeq" id="WP_198127109.1">
    <property type="nucleotide sequence ID" value="NZ_JAECZC010000059.1"/>
</dbReference>
<evidence type="ECO:0000256" key="2">
    <source>
        <dbReference type="ARBA" id="ARBA00022723"/>
    </source>
</evidence>
<gene>
    <name evidence="6" type="ORF">I8748_24500</name>
</gene>
<dbReference type="InterPro" id="IPR015797">
    <property type="entry name" value="NUDIX_hydrolase-like_dom_sf"/>
</dbReference>
<keyword evidence="2" id="KW-0479">Metal-binding</keyword>
<evidence type="ECO:0000313" key="6">
    <source>
        <dbReference type="EMBL" id="MBH8565305.1"/>
    </source>
</evidence>
<dbReference type="Pfam" id="PF00293">
    <property type="entry name" value="NUDIX"/>
    <property type="match status" value="1"/>
</dbReference>
<dbReference type="AlphaFoldDB" id="A0A8J7HVX7"/>
<keyword evidence="7" id="KW-1185">Reference proteome</keyword>
<evidence type="ECO:0000256" key="4">
    <source>
        <dbReference type="ARBA" id="ARBA00022842"/>
    </source>
</evidence>
<evidence type="ECO:0000259" key="5">
    <source>
        <dbReference type="PROSITE" id="PS51462"/>
    </source>
</evidence>
<keyword evidence="4" id="KW-0460">Magnesium</keyword>
<dbReference type="PROSITE" id="PS51462">
    <property type="entry name" value="NUDIX"/>
    <property type="match status" value="1"/>
</dbReference>
<dbReference type="EMBL" id="JAECZC010000059">
    <property type="protein sequence ID" value="MBH8565305.1"/>
    <property type="molecule type" value="Genomic_DNA"/>
</dbReference>
<proteinExistence type="predicted"/>
<dbReference type="Gene3D" id="3.90.79.10">
    <property type="entry name" value="Nucleoside Triphosphate Pyrophosphohydrolase"/>
    <property type="match status" value="1"/>
</dbReference>
<dbReference type="Proteomes" id="UP000632766">
    <property type="component" value="Unassembled WGS sequence"/>
</dbReference>
<organism evidence="6 7">
    <name type="scientific">Amazonocrinis nigriterrae CENA67</name>
    <dbReference type="NCBI Taxonomy" id="2794033"/>
    <lineage>
        <taxon>Bacteria</taxon>
        <taxon>Bacillati</taxon>
        <taxon>Cyanobacteriota</taxon>
        <taxon>Cyanophyceae</taxon>
        <taxon>Nostocales</taxon>
        <taxon>Nostocaceae</taxon>
        <taxon>Amazonocrinis</taxon>
        <taxon>Amazonocrinis nigriterrae</taxon>
    </lineage>
</organism>
<name>A0A8J7HVX7_9NOST</name>
<dbReference type="GO" id="GO:0016462">
    <property type="term" value="F:pyrophosphatase activity"/>
    <property type="evidence" value="ECO:0007669"/>
    <property type="project" value="InterPro"/>
</dbReference>